<keyword evidence="2" id="KW-1185">Reference proteome</keyword>
<proteinExistence type="predicted"/>
<dbReference type="EMBL" id="BAABME010001196">
    <property type="protein sequence ID" value="GAA0148177.1"/>
    <property type="molecule type" value="Genomic_DNA"/>
</dbReference>
<gene>
    <name evidence="1" type="ORF">LIER_07696</name>
</gene>
<comment type="caution">
    <text evidence="1">The sequence shown here is derived from an EMBL/GenBank/DDBJ whole genome shotgun (WGS) entry which is preliminary data.</text>
</comment>
<evidence type="ECO:0000313" key="2">
    <source>
        <dbReference type="Proteomes" id="UP001454036"/>
    </source>
</evidence>
<name>A0AAV3P8Y7_LITER</name>
<reference evidence="1 2" key="1">
    <citation type="submission" date="2024-01" db="EMBL/GenBank/DDBJ databases">
        <title>The complete chloroplast genome sequence of Lithospermum erythrorhizon: insights into the phylogenetic relationship among Boraginaceae species and the maternal lineages of purple gromwells.</title>
        <authorList>
            <person name="Okada T."/>
            <person name="Watanabe K."/>
        </authorList>
    </citation>
    <scope>NUCLEOTIDE SEQUENCE [LARGE SCALE GENOMIC DNA]</scope>
</reference>
<organism evidence="1 2">
    <name type="scientific">Lithospermum erythrorhizon</name>
    <name type="common">Purple gromwell</name>
    <name type="synonym">Lithospermum officinale var. erythrorhizon</name>
    <dbReference type="NCBI Taxonomy" id="34254"/>
    <lineage>
        <taxon>Eukaryota</taxon>
        <taxon>Viridiplantae</taxon>
        <taxon>Streptophyta</taxon>
        <taxon>Embryophyta</taxon>
        <taxon>Tracheophyta</taxon>
        <taxon>Spermatophyta</taxon>
        <taxon>Magnoliopsida</taxon>
        <taxon>eudicotyledons</taxon>
        <taxon>Gunneridae</taxon>
        <taxon>Pentapetalae</taxon>
        <taxon>asterids</taxon>
        <taxon>lamiids</taxon>
        <taxon>Boraginales</taxon>
        <taxon>Boraginaceae</taxon>
        <taxon>Boraginoideae</taxon>
        <taxon>Lithospermeae</taxon>
        <taxon>Lithospermum</taxon>
    </lineage>
</organism>
<sequence length="126" mass="14743">MIHGVLSSSFQVAAHRRGYLHNDSNLEKAMEEASIYIMSFDLRRLFSTLLHYCKPLDSKKLFEDFYDHLAEDFKKAQMQLNLSDNDILYKVLQGINDTLESLGREINQFHLVSFIYRNGGLLLRRN</sequence>
<dbReference type="AlphaFoldDB" id="A0AAV3P8Y7"/>
<protein>
    <submittedName>
        <fullName evidence="1">Uncharacterized protein</fullName>
    </submittedName>
</protein>
<accession>A0AAV3P8Y7</accession>
<evidence type="ECO:0000313" key="1">
    <source>
        <dbReference type="EMBL" id="GAA0148177.1"/>
    </source>
</evidence>
<dbReference type="Proteomes" id="UP001454036">
    <property type="component" value="Unassembled WGS sequence"/>
</dbReference>